<dbReference type="InterPro" id="IPR011330">
    <property type="entry name" value="Glyco_hydro/deAcase_b/a-brl"/>
</dbReference>
<feature type="domain" description="NodB homology" evidence="1">
    <location>
        <begin position="1"/>
        <end position="176"/>
    </location>
</feature>
<keyword evidence="2" id="KW-0119">Carbohydrate metabolism</keyword>
<dbReference type="InterPro" id="IPR050248">
    <property type="entry name" value="Polysacc_deacetylase_ArnD"/>
</dbReference>
<keyword evidence="2" id="KW-0858">Xylan degradation</keyword>
<dbReference type="PANTHER" id="PTHR10587">
    <property type="entry name" value="GLYCOSYL TRANSFERASE-RELATED"/>
    <property type="match status" value="1"/>
</dbReference>
<evidence type="ECO:0000259" key="1">
    <source>
        <dbReference type="PROSITE" id="PS51677"/>
    </source>
</evidence>
<keyword evidence="2" id="KW-0326">Glycosidase</keyword>
<dbReference type="GO" id="GO:0016810">
    <property type="term" value="F:hydrolase activity, acting on carbon-nitrogen (but not peptide) bonds"/>
    <property type="evidence" value="ECO:0007669"/>
    <property type="project" value="InterPro"/>
</dbReference>
<dbReference type="EMBL" id="VLJT01000045">
    <property type="protein sequence ID" value="TWH10105.1"/>
    <property type="molecule type" value="Genomic_DNA"/>
</dbReference>
<gene>
    <name evidence="2" type="ORF">L618_004500000090</name>
</gene>
<dbReference type="AlphaFoldDB" id="A0A562DKI7"/>
<dbReference type="Proteomes" id="UP000317573">
    <property type="component" value="Unassembled WGS sequence"/>
</dbReference>
<dbReference type="PANTHER" id="PTHR10587:SF134">
    <property type="entry name" value="SECRETED PROTEIN"/>
    <property type="match status" value="1"/>
</dbReference>
<protein>
    <submittedName>
        <fullName evidence="2">Putative xylanase/chitin deacetylase</fullName>
    </submittedName>
</protein>
<organism evidence="2 3">
    <name type="scientific">Rhodococcus rhodochrous J45</name>
    <dbReference type="NCBI Taxonomy" id="935266"/>
    <lineage>
        <taxon>Bacteria</taxon>
        <taxon>Bacillati</taxon>
        <taxon>Actinomycetota</taxon>
        <taxon>Actinomycetes</taxon>
        <taxon>Mycobacteriales</taxon>
        <taxon>Nocardiaceae</taxon>
        <taxon>Rhodococcus</taxon>
    </lineage>
</organism>
<sequence>MLAEYAIPATVFLNERWIRANLVETEHLIANPQLRVENHGSTHVPLSVTGRAAYGIAGTVSAAEVIDEIESNRELLRSLGVESTWFRAGTAHYDDVAVSIAHDLGVRLAGFTVNADFGATATAAVVEKQVLSAQDGAIVLAHMNQPTSGTAAGLRSALSVLVSSGVRFAHLDGGVP</sequence>
<dbReference type="Gene3D" id="3.20.20.370">
    <property type="entry name" value="Glycoside hydrolase/deacetylase"/>
    <property type="match status" value="1"/>
</dbReference>
<evidence type="ECO:0000313" key="3">
    <source>
        <dbReference type="Proteomes" id="UP000317573"/>
    </source>
</evidence>
<comment type="caution">
    <text evidence="2">The sequence shown here is derived from an EMBL/GenBank/DDBJ whole genome shotgun (WGS) entry which is preliminary data.</text>
</comment>
<dbReference type="SUPFAM" id="SSF88713">
    <property type="entry name" value="Glycoside hydrolase/deacetylase"/>
    <property type="match status" value="1"/>
</dbReference>
<proteinExistence type="predicted"/>
<accession>A0A562DKI7</accession>
<name>A0A562DKI7_RHORH</name>
<evidence type="ECO:0000313" key="2">
    <source>
        <dbReference type="EMBL" id="TWH10105.1"/>
    </source>
</evidence>
<dbReference type="GO" id="GO:0045493">
    <property type="term" value="P:xylan catabolic process"/>
    <property type="evidence" value="ECO:0007669"/>
    <property type="project" value="UniProtKB-KW"/>
</dbReference>
<keyword evidence="2" id="KW-0378">Hydrolase</keyword>
<dbReference type="Pfam" id="PF01522">
    <property type="entry name" value="Polysacc_deac_1"/>
    <property type="match status" value="1"/>
</dbReference>
<keyword evidence="2" id="KW-0624">Polysaccharide degradation</keyword>
<reference evidence="2 3" key="1">
    <citation type="submission" date="2019-07" db="EMBL/GenBank/DDBJ databases">
        <title>Genome sequencing of lignin-degrading bacterial isolates.</title>
        <authorList>
            <person name="Gladden J."/>
        </authorList>
    </citation>
    <scope>NUCLEOTIDE SEQUENCE [LARGE SCALE GENOMIC DNA]</scope>
    <source>
        <strain evidence="2 3">J45</strain>
    </source>
</reference>
<dbReference type="InterPro" id="IPR002509">
    <property type="entry name" value="NODB_dom"/>
</dbReference>
<dbReference type="PROSITE" id="PS51677">
    <property type="entry name" value="NODB"/>
    <property type="match status" value="1"/>
</dbReference>
<dbReference type="GO" id="GO:0016798">
    <property type="term" value="F:hydrolase activity, acting on glycosyl bonds"/>
    <property type="evidence" value="ECO:0007669"/>
    <property type="project" value="UniProtKB-KW"/>
</dbReference>